<dbReference type="GO" id="GO:0003676">
    <property type="term" value="F:nucleic acid binding"/>
    <property type="evidence" value="ECO:0007669"/>
    <property type="project" value="InterPro"/>
</dbReference>
<feature type="region of interest" description="Disordered" evidence="1">
    <location>
        <begin position="65"/>
        <end position="92"/>
    </location>
</feature>
<dbReference type="Pfam" id="PF13683">
    <property type="entry name" value="rve_3"/>
    <property type="match status" value="1"/>
</dbReference>
<dbReference type="AlphaFoldDB" id="A0A5B8UCZ3"/>
<name>A0A5B8UCZ3_9BACT</name>
<proteinExistence type="predicted"/>
<reference evidence="3 4" key="1">
    <citation type="journal article" date="2015" name="Int. J. Syst. Evol. Microbiol.">
        <title>Flavisolibacter ginsenosidimutans sp. nov., with ginsenoside-converting activity isolated from soil used for cultivating ginseng.</title>
        <authorList>
            <person name="Zhao Y."/>
            <person name="Liu Q."/>
            <person name="Kang M.S."/>
            <person name="Jin F."/>
            <person name="Yu H."/>
            <person name="Im W.T."/>
        </authorList>
    </citation>
    <scope>NUCLEOTIDE SEQUENCE [LARGE SCALE GENOMIC DNA]</scope>
    <source>
        <strain evidence="3 4">Gsoil 636</strain>
    </source>
</reference>
<sequence length="92" mass="11414">MRPQTQGRIERCHRSLKKVIQLDHYYCPEELNQELKSFKHYHNYQRYHELLDNVTPANVYFEKREQNLKRREKTKSKPSNKEDDFTFLRNND</sequence>
<keyword evidence="4" id="KW-1185">Reference proteome</keyword>
<dbReference type="SUPFAM" id="SSF53098">
    <property type="entry name" value="Ribonuclease H-like"/>
    <property type="match status" value="1"/>
</dbReference>
<dbReference type="Gene3D" id="3.30.420.10">
    <property type="entry name" value="Ribonuclease H-like superfamily/Ribonuclease H"/>
    <property type="match status" value="1"/>
</dbReference>
<dbReference type="KEGG" id="fgg:FSB75_00050"/>
<evidence type="ECO:0000256" key="1">
    <source>
        <dbReference type="SAM" id="MobiDB-lite"/>
    </source>
</evidence>
<dbReference type="EMBL" id="CP042433">
    <property type="protein sequence ID" value="QEC54358.1"/>
    <property type="molecule type" value="Genomic_DNA"/>
</dbReference>
<dbReference type="OrthoDB" id="930609at2"/>
<protein>
    <submittedName>
        <fullName evidence="3">Transposase</fullName>
    </submittedName>
</protein>
<feature type="domain" description="Integrase catalytic" evidence="2">
    <location>
        <begin position="1"/>
        <end position="64"/>
    </location>
</feature>
<dbReference type="GO" id="GO:0015074">
    <property type="term" value="P:DNA integration"/>
    <property type="evidence" value="ECO:0007669"/>
    <property type="project" value="InterPro"/>
</dbReference>
<dbReference type="Proteomes" id="UP000321204">
    <property type="component" value="Chromosome"/>
</dbReference>
<accession>A0A5B8UCZ3</accession>
<evidence type="ECO:0000313" key="4">
    <source>
        <dbReference type="Proteomes" id="UP000321204"/>
    </source>
</evidence>
<dbReference type="PROSITE" id="PS50994">
    <property type="entry name" value="INTEGRASE"/>
    <property type="match status" value="1"/>
</dbReference>
<evidence type="ECO:0000259" key="2">
    <source>
        <dbReference type="PROSITE" id="PS50994"/>
    </source>
</evidence>
<organism evidence="3 4">
    <name type="scientific">Flavisolibacter ginsenosidimutans</name>
    <dbReference type="NCBI Taxonomy" id="661481"/>
    <lineage>
        <taxon>Bacteria</taxon>
        <taxon>Pseudomonadati</taxon>
        <taxon>Bacteroidota</taxon>
        <taxon>Chitinophagia</taxon>
        <taxon>Chitinophagales</taxon>
        <taxon>Chitinophagaceae</taxon>
        <taxon>Flavisolibacter</taxon>
    </lineage>
</organism>
<gene>
    <name evidence="3" type="ORF">FSB75_00050</name>
</gene>
<dbReference type="InterPro" id="IPR036397">
    <property type="entry name" value="RNaseH_sf"/>
</dbReference>
<feature type="compositionally biased region" description="Basic and acidic residues" evidence="1">
    <location>
        <begin position="79"/>
        <end position="92"/>
    </location>
</feature>
<dbReference type="InterPro" id="IPR012337">
    <property type="entry name" value="RNaseH-like_sf"/>
</dbReference>
<dbReference type="InterPro" id="IPR001584">
    <property type="entry name" value="Integrase_cat-core"/>
</dbReference>
<evidence type="ECO:0000313" key="3">
    <source>
        <dbReference type="EMBL" id="QEC54358.1"/>
    </source>
</evidence>